<dbReference type="EMBL" id="CM035424">
    <property type="protein sequence ID" value="KAH7352857.1"/>
    <property type="molecule type" value="Genomic_DNA"/>
</dbReference>
<evidence type="ECO:0000256" key="3">
    <source>
        <dbReference type="ARBA" id="ARBA00022723"/>
    </source>
</evidence>
<evidence type="ECO:0000256" key="7">
    <source>
        <dbReference type="RuleBase" id="RU000461"/>
    </source>
</evidence>
<dbReference type="PRINTS" id="PR00463">
    <property type="entry name" value="EP450I"/>
</dbReference>
<evidence type="ECO:0000256" key="2">
    <source>
        <dbReference type="ARBA" id="ARBA00022617"/>
    </source>
</evidence>
<evidence type="ECO:0000256" key="5">
    <source>
        <dbReference type="ARBA" id="ARBA00023004"/>
    </source>
</evidence>
<dbReference type="PANTHER" id="PTHR47944">
    <property type="entry name" value="CYTOCHROME P450 98A9"/>
    <property type="match status" value="1"/>
</dbReference>
<dbReference type="OMA" id="IACINVW"/>
<gene>
    <name evidence="8" type="ORF">KP509_19G067600</name>
</gene>
<evidence type="ECO:0000256" key="1">
    <source>
        <dbReference type="ARBA" id="ARBA00010617"/>
    </source>
</evidence>
<dbReference type="Proteomes" id="UP000825935">
    <property type="component" value="Chromosome 19"/>
</dbReference>
<dbReference type="InterPro" id="IPR017972">
    <property type="entry name" value="Cyt_P450_CS"/>
</dbReference>
<dbReference type="GO" id="GO:0016705">
    <property type="term" value="F:oxidoreductase activity, acting on paired donors, with incorporation or reduction of molecular oxygen"/>
    <property type="evidence" value="ECO:0007669"/>
    <property type="project" value="InterPro"/>
</dbReference>
<evidence type="ECO:0008006" key="10">
    <source>
        <dbReference type="Google" id="ProtNLM"/>
    </source>
</evidence>
<dbReference type="Pfam" id="PF00067">
    <property type="entry name" value="p450"/>
    <property type="match status" value="1"/>
</dbReference>
<accession>A0A8T2SN62</accession>
<reference evidence="8" key="1">
    <citation type="submission" date="2021-08" db="EMBL/GenBank/DDBJ databases">
        <title>WGS assembly of Ceratopteris richardii.</title>
        <authorList>
            <person name="Marchant D.B."/>
            <person name="Chen G."/>
            <person name="Jenkins J."/>
            <person name="Shu S."/>
            <person name="Leebens-Mack J."/>
            <person name="Grimwood J."/>
            <person name="Schmutz J."/>
            <person name="Soltis P."/>
            <person name="Soltis D."/>
            <person name="Chen Z.-H."/>
        </authorList>
    </citation>
    <scope>NUCLEOTIDE SEQUENCE</scope>
    <source>
        <strain evidence="8">Whitten #5841</strain>
        <tissue evidence="8">Leaf</tissue>
    </source>
</reference>
<dbReference type="PANTHER" id="PTHR47944:SF4">
    <property type="entry name" value="OS09G0441700 PROTEIN"/>
    <property type="match status" value="1"/>
</dbReference>
<dbReference type="SUPFAM" id="SSF48264">
    <property type="entry name" value="Cytochrome P450"/>
    <property type="match status" value="1"/>
</dbReference>
<organism evidence="8 9">
    <name type="scientific">Ceratopteris richardii</name>
    <name type="common">Triangle waterfern</name>
    <dbReference type="NCBI Taxonomy" id="49495"/>
    <lineage>
        <taxon>Eukaryota</taxon>
        <taxon>Viridiplantae</taxon>
        <taxon>Streptophyta</taxon>
        <taxon>Embryophyta</taxon>
        <taxon>Tracheophyta</taxon>
        <taxon>Polypodiopsida</taxon>
        <taxon>Polypodiidae</taxon>
        <taxon>Polypodiales</taxon>
        <taxon>Pteridineae</taxon>
        <taxon>Pteridaceae</taxon>
        <taxon>Parkerioideae</taxon>
        <taxon>Ceratopteris</taxon>
    </lineage>
</organism>
<dbReference type="InterPro" id="IPR036396">
    <property type="entry name" value="Cyt_P450_sf"/>
</dbReference>
<dbReference type="InterPro" id="IPR001128">
    <property type="entry name" value="Cyt_P450"/>
</dbReference>
<evidence type="ECO:0000313" key="8">
    <source>
        <dbReference type="EMBL" id="KAH7352857.1"/>
    </source>
</evidence>
<comment type="cofactor">
    <cofactor evidence="6">
        <name>heme</name>
        <dbReference type="ChEBI" id="CHEBI:30413"/>
    </cofactor>
</comment>
<feature type="binding site" description="axial binding residue" evidence="6">
    <location>
        <position position="89"/>
    </location>
    <ligand>
        <name>heme</name>
        <dbReference type="ChEBI" id="CHEBI:30413"/>
    </ligand>
    <ligandPart>
        <name>Fe</name>
        <dbReference type="ChEBI" id="CHEBI:18248"/>
    </ligandPart>
</feature>
<protein>
    <recommendedName>
        <fullName evidence="10">Cytochrome P450</fullName>
    </recommendedName>
</protein>
<keyword evidence="9" id="KW-1185">Reference proteome</keyword>
<keyword evidence="4 7" id="KW-0560">Oxidoreductase</keyword>
<dbReference type="GO" id="GO:0004497">
    <property type="term" value="F:monooxygenase activity"/>
    <property type="evidence" value="ECO:0007669"/>
    <property type="project" value="UniProtKB-KW"/>
</dbReference>
<comment type="caution">
    <text evidence="8">The sequence shown here is derived from an EMBL/GenBank/DDBJ whole genome shotgun (WGS) entry which is preliminary data.</text>
</comment>
<dbReference type="OrthoDB" id="6764281at2759"/>
<evidence type="ECO:0000256" key="4">
    <source>
        <dbReference type="ARBA" id="ARBA00023002"/>
    </source>
</evidence>
<dbReference type="GO" id="GO:0005506">
    <property type="term" value="F:iron ion binding"/>
    <property type="evidence" value="ECO:0007669"/>
    <property type="project" value="InterPro"/>
</dbReference>
<dbReference type="GO" id="GO:0044550">
    <property type="term" value="P:secondary metabolite biosynthetic process"/>
    <property type="evidence" value="ECO:0007669"/>
    <property type="project" value="UniProtKB-ARBA"/>
</dbReference>
<keyword evidence="7" id="KW-0503">Monooxygenase</keyword>
<dbReference type="PROSITE" id="PS00086">
    <property type="entry name" value="CYTOCHROME_P450"/>
    <property type="match status" value="1"/>
</dbReference>
<keyword evidence="2 6" id="KW-0349">Heme</keyword>
<sequence length="140" mass="15995">MLALIRPYVWLHPIAPLLMPHTVSENSKICGYNLPHSTIACINVWVIGRDSKLWKDPLRFYPERFLDSNMDVRGQDFELLPFGSGRPACPGLAFSLNNVHLMLSNLFNAFEWRRIGEIDLSEKFGTLMSLKNHLVARATL</sequence>
<evidence type="ECO:0000313" key="9">
    <source>
        <dbReference type="Proteomes" id="UP000825935"/>
    </source>
</evidence>
<name>A0A8T2SN62_CERRI</name>
<dbReference type="Gene3D" id="1.10.630.10">
    <property type="entry name" value="Cytochrome P450"/>
    <property type="match status" value="1"/>
</dbReference>
<keyword evidence="5 6" id="KW-0408">Iron</keyword>
<keyword evidence="3 6" id="KW-0479">Metal-binding</keyword>
<evidence type="ECO:0000256" key="6">
    <source>
        <dbReference type="PIRSR" id="PIRSR602401-1"/>
    </source>
</evidence>
<dbReference type="InterPro" id="IPR002401">
    <property type="entry name" value="Cyt_P450_E_grp-I"/>
</dbReference>
<dbReference type="GO" id="GO:0020037">
    <property type="term" value="F:heme binding"/>
    <property type="evidence" value="ECO:0007669"/>
    <property type="project" value="InterPro"/>
</dbReference>
<comment type="similarity">
    <text evidence="1 7">Belongs to the cytochrome P450 family.</text>
</comment>
<dbReference type="AlphaFoldDB" id="A0A8T2SN62"/>
<proteinExistence type="inferred from homology"/>